<dbReference type="PANTHER" id="PTHR47447:SF17">
    <property type="entry name" value="OS12G0638900 PROTEIN"/>
    <property type="match status" value="1"/>
</dbReference>
<keyword evidence="5" id="KW-1185">Reference proteome</keyword>
<evidence type="ECO:0000313" key="4">
    <source>
        <dbReference type="EMBL" id="KAF6171362.1"/>
    </source>
</evidence>
<evidence type="ECO:0000313" key="5">
    <source>
        <dbReference type="Proteomes" id="UP000541444"/>
    </source>
</evidence>
<dbReference type="PANTHER" id="PTHR47447">
    <property type="entry name" value="OS03G0856100 PROTEIN"/>
    <property type="match status" value="1"/>
</dbReference>
<comment type="caution">
    <text evidence="4">The sequence shown here is derived from an EMBL/GenBank/DDBJ whole genome shotgun (WGS) entry which is preliminary data.</text>
</comment>
<evidence type="ECO:0000256" key="2">
    <source>
        <dbReference type="ARBA" id="ARBA00022737"/>
    </source>
</evidence>
<gene>
    <name evidence="4" type="ORF">GIB67_009503</name>
</gene>
<evidence type="ECO:0000256" key="3">
    <source>
        <dbReference type="PROSITE-ProRule" id="PRU00708"/>
    </source>
</evidence>
<protein>
    <recommendedName>
        <fullName evidence="6">Pentatricopeptide repeat-containing protein</fullName>
    </recommendedName>
</protein>
<feature type="non-terminal residue" evidence="4">
    <location>
        <position position="1"/>
    </location>
</feature>
<dbReference type="Proteomes" id="UP000541444">
    <property type="component" value="Unassembled WGS sequence"/>
</dbReference>
<dbReference type="Pfam" id="PF13041">
    <property type="entry name" value="PPR_2"/>
    <property type="match status" value="1"/>
</dbReference>
<dbReference type="Gene3D" id="1.25.40.10">
    <property type="entry name" value="Tetratricopeptide repeat domain"/>
    <property type="match status" value="1"/>
</dbReference>
<organism evidence="4 5">
    <name type="scientific">Kingdonia uniflora</name>
    <dbReference type="NCBI Taxonomy" id="39325"/>
    <lineage>
        <taxon>Eukaryota</taxon>
        <taxon>Viridiplantae</taxon>
        <taxon>Streptophyta</taxon>
        <taxon>Embryophyta</taxon>
        <taxon>Tracheophyta</taxon>
        <taxon>Spermatophyta</taxon>
        <taxon>Magnoliopsida</taxon>
        <taxon>Ranunculales</taxon>
        <taxon>Circaeasteraceae</taxon>
        <taxon>Kingdonia</taxon>
    </lineage>
</organism>
<feature type="repeat" description="PPR" evidence="3">
    <location>
        <begin position="176"/>
        <end position="210"/>
    </location>
</feature>
<dbReference type="InterPro" id="IPR002885">
    <property type="entry name" value="PPR_rpt"/>
</dbReference>
<dbReference type="AlphaFoldDB" id="A0A7J7NWI9"/>
<evidence type="ECO:0000256" key="1">
    <source>
        <dbReference type="ARBA" id="ARBA00007626"/>
    </source>
</evidence>
<proteinExistence type="inferred from homology"/>
<keyword evidence="2" id="KW-0677">Repeat</keyword>
<dbReference type="EMBL" id="JACGCM010000497">
    <property type="protein sequence ID" value="KAF6171362.1"/>
    <property type="molecule type" value="Genomic_DNA"/>
</dbReference>
<comment type="similarity">
    <text evidence="1">Belongs to the PPR family. P subfamily.</text>
</comment>
<dbReference type="NCBIfam" id="TIGR00756">
    <property type="entry name" value="PPR"/>
    <property type="match status" value="3"/>
</dbReference>
<feature type="repeat" description="PPR" evidence="3">
    <location>
        <begin position="247"/>
        <end position="281"/>
    </location>
</feature>
<name>A0A7J7NWI9_9MAGN</name>
<dbReference type="OrthoDB" id="185373at2759"/>
<reference evidence="4 5" key="1">
    <citation type="journal article" date="2020" name="IScience">
        <title>Genome Sequencing of the Endangered Kingdonia uniflora (Circaeasteraceae, Ranunculales) Reveals Potential Mechanisms of Evolutionary Specialization.</title>
        <authorList>
            <person name="Sun Y."/>
            <person name="Deng T."/>
            <person name="Zhang A."/>
            <person name="Moore M.J."/>
            <person name="Landis J.B."/>
            <person name="Lin N."/>
            <person name="Zhang H."/>
            <person name="Zhang X."/>
            <person name="Huang J."/>
            <person name="Zhang X."/>
            <person name="Sun H."/>
            <person name="Wang H."/>
        </authorList>
    </citation>
    <scope>NUCLEOTIDE SEQUENCE [LARGE SCALE GENOMIC DNA]</scope>
    <source>
        <strain evidence="4">TB1705</strain>
        <tissue evidence="4">Leaf</tissue>
    </source>
</reference>
<accession>A0A7J7NWI9</accession>
<dbReference type="InterPro" id="IPR011990">
    <property type="entry name" value="TPR-like_helical_dom_sf"/>
</dbReference>
<sequence length="327" mass="36894">HCRSLTVSADEPEKVAPRVSLDRIVSQLENDPISGKTTCAFYIQKLCGCGDLLYVAKLLSILREKGMYLSPSIYHIVMTAAGEKSDFEFVSRVFKDLLLSCGYSLPQTSYSILAKAFLSSTDAIHLLNFVREVSELVPPKNATFINKIIYGFAVSRQIDKGLLIFHHIKNLKCKQDIFTYNIVLDILGRAGRIDEMLHVFDSMNEMANVVPDTVTYNTVINSLRTTRRLDLCLFFTKEMGDKGLEPDLRTYSSLIESFGRSGRVEEAMKLLEEMKKREIRPSIYIYRALISNLKKVGKLNLAASLSDEMNSCISDLVSSKDFKGKIR</sequence>
<dbReference type="PROSITE" id="PS51375">
    <property type="entry name" value="PPR"/>
    <property type="match status" value="3"/>
</dbReference>
<evidence type="ECO:0008006" key="6">
    <source>
        <dbReference type="Google" id="ProtNLM"/>
    </source>
</evidence>
<dbReference type="Pfam" id="PF12854">
    <property type="entry name" value="PPR_1"/>
    <property type="match status" value="1"/>
</dbReference>
<feature type="repeat" description="PPR" evidence="3">
    <location>
        <begin position="212"/>
        <end position="246"/>
    </location>
</feature>